<name>A0A0D0ARW0_9AGAM</name>
<evidence type="ECO:0000313" key="2">
    <source>
        <dbReference type="Proteomes" id="UP000054485"/>
    </source>
</evidence>
<dbReference type="InParanoid" id="A0A0D0ARW0"/>
<gene>
    <name evidence="1" type="ORF">CY34DRAFT_93543</name>
</gene>
<feature type="non-terminal residue" evidence="1">
    <location>
        <position position="1"/>
    </location>
</feature>
<dbReference type="OrthoDB" id="2660534at2759"/>
<reference evidence="1 2" key="1">
    <citation type="submission" date="2014-04" db="EMBL/GenBank/DDBJ databases">
        <authorList>
            <consortium name="DOE Joint Genome Institute"/>
            <person name="Kuo A."/>
            <person name="Ruytinx J."/>
            <person name="Rineau F."/>
            <person name="Colpaert J."/>
            <person name="Kohler A."/>
            <person name="Nagy L.G."/>
            <person name="Floudas D."/>
            <person name="Copeland A."/>
            <person name="Barry K.W."/>
            <person name="Cichocki N."/>
            <person name="Veneault-Fourrey C."/>
            <person name="LaButti K."/>
            <person name="Lindquist E.A."/>
            <person name="Lipzen A."/>
            <person name="Lundell T."/>
            <person name="Morin E."/>
            <person name="Murat C."/>
            <person name="Sun H."/>
            <person name="Tunlid A."/>
            <person name="Henrissat B."/>
            <person name="Grigoriev I.V."/>
            <person name="Hibbett D.S."/>
            <person name="Martin F."/>
            <person name="Nordberg H.P."/>
            <person name="Cantor M.N."/>
            <person name="Hua S.X."/>
        </authorList>
    </citation>
    <scope>NUCLEOTIDE SEQUENCE [LARGE SCALE GENOMIC DNA]</scope>
    <source>
        <strain evidence="1 2">UH-Slu-Lm8-n1</strain>
    </source>
</reference>
<dbReference type="Proteomes" id="UP000054485">
    <property type="component" value="Unassembled WGS sequence"/>
</dbReference>
<evidence type="ECO:0000313" key="1">
    <source>
        <dbReference type="EMBL" id="KIK36962.1"/>
    </source>
</evidence>
<proteinExistence type="predicted"/>
<dbReference type="HOGENOM" id="CLU_126337_2_1_1"/>
<organism evidence="1 2">
    <name type="scientific">Suillus luteus UH-Slu-Lm8-n1</name>
    <dbReference type="NCBI Taxonomy" id="930992"/>
    <lineage>
        <taxon>Eukaryota</taxon>
        <taxon>Fungi</taxon>
        <taxon>Dikarya</taxon>
        <taxon>Basidiomycota</taxon>
        <taxon>Agaricomycotina</taxon>
        <taxon>Agaricomycetes</taxon>
        <taxon>Agaricomycetidae</taxon>
        <taxon>Boletales</taxon>
        <taxon>Suillineae</taxon>
        <taxon>Suillaceae</taxon>
        <taxon>Suillus</taxon>
    </lineage>
</organism>
<sequence>PCGLWVKANKGSLKRHAHKWHGVVRGGDTDTVSCTWAECDAKMLKSSVPRHTLCTHLGEAFECNGCSRIFTRDYSWRSHAAKCTCGVFGYSVTYIPSARAINLKGIFPK</sequence>
<evidence type="ECO:0008006" key="3">
    <source>
        <dbReference type="Google" id="ProtNLM"/>
    </source>
</evidence>
<dbReference type="AlphaFoldDB" id="A0A0D0ARW0"/>
<keyword evidence="2" id="KW-1185">Reference proteome</keyword>
<reference evidence="2" key="2">
    <citation type="submission" date="2015-01" db="EMBL/GenBank/DDBJ databases">
        <title>Evolutionary Origins and Diversification of the Mycorrhizal Mutualists.</title>
        <authorList>
            <consortium name="DOE Joint Genome Institute"/>
            <consortium name="Mycorrhizal Genomics Consortium"/>
            <person name="Kohler A."/>
            <person name="Kuo A."/>
            <person name="Nagy L.G."/>
            <person name="Floudas D."/>
            <person name="Copeland A."/>
            <person name="Barry K.W."/>
            <person name="Cichocki N."/>
            <person name="Veneault-Fourrey C."/>
            <person name="LaButti K."/>
            <person name="Lindquist E.A."/>
            <person name="Lipzen A."/>
            <person name="Lundell T."/>
            <person name="Morin E."/>
            <person name="Murat C."/>
            <person name="Riley R."/>
            <person name="Ohm R."/>
            <person name="Sun H."/>
            <person name="Tunlid A."/>
            <person name="Henrissat B."/>
            <person name="Grigoriev I.V."/>
            <person name="Hibbett D.S."/>
            <person name="Martin F."/>
        </authorList>
    </citation>
    <scope>NUCLEOTIDE SEQUENCE [LARGE SCALE GENOMIC DNA]</scope>
    <source>
        <strain evidence="2">UH-Slu-Lm8-n1</strain>
    </source>
</reference>
<accession>A0A0D0ARW0</accession>
<protein>
    <recommendedName>
        <fullName evidence="3">C2H2-type domain-containing protein</fullName>
    </recommendedName>
</protein>
<dbReference type="EMBL" id="KN835485">
    <property type="protein sequence ID" value="KIK36962.1"/>
    <property type="molecule type" value="Genomic_DNA"/>
</dbReference>